<dbReference type="EMBL" id="LGGX01000034">
    <property type="protein sequence ID" value="KUK85958.1"/>
    <property type="molecule type" value="Genomic_DNA"/>
</dbReference>
<evidence type="ECO:0000313" key="3">
    <source>
        <dbReference type="Proteomes" id="UP000053467"/>
    </source>
</evidence>
<comment type="caution">
    <text evidence="2">The sequence shown here is derived from an EMBL/GenBank/DDBJ whole genome shotgun (WGS) entry which is preliminary data.</text>
</comment>
<dbReference type="InterPro" id="IPR001345">
    <property type="entry name" value="PG/BPGM_mutase_AS"/>
</dbReference>
<protein>
    <submittedName>
        <fullName evidence="2">Fructose-2,6-bisphosphatase</fullName>
    </submittedName>
</protein>
<dbReference type="InterPro" id="IPR013078">
    <property type="entry name" value="His_Pase_superF_clade-1"/>
</dbReference>
<dbReference type="PATRIC" id="fig|1635277.3.peg.1605"/>
<dbReference type="Pfam" id="PF00300">
    <property type="entry name" value="His_Phos_1"/>
    <property type="match status" value="1"/>
</dbReference>
<feature type="binding site" evidence="1">
    <location>
        <begin position="15"/>
        <end position="22"/>
    </location>
    <ligand>
        <name>substrate</name>
    </ligand>
</feature>
<dbReference type="CDD" id="cd07067">
    <property type="entry name" value="HP_PGM_like"/>
    <property type="match status" value="1"/>
</dbReference>
<dbReference type="InterPro" id="IPR029033">
    <property type="entry name" value="His_PPase_superfam"/>
</dbReference>
<evidence type="ECO:0000313" key="2">
    <source>
        <dbReference type="EMBL" id="KUK85958.1"/>
    </source>
</evidence>
<proteinExistence type="predicted"/>
<dbReference type="PANTHER" id="PTHR48100">
    <property type="entry name" value="BROAD-SPECIFICITY PHOSPHATASE YOR283W-RELATED"/>
    <property type="match status" value="1"/>
</dbReference>
<dbReference type="GO" id="GO:0016791">
    <property type="term" value="F:phosphatase activity"/>
    <property type="evidence" value="ECO:0007669"/>
    <property type="project" value="TreeGrafter"/>
</dbReference>
<reference evidence="3" key="1">
    <citation type="journal article" date="2015" name="MBio">
        <title>Genome-Resolved Metagenomic Analysis Reveals Roles for Candidate Phyla and Other Microbial Community Members in Biogeochemical Transformations in Oil Reservoirs.</title>
        <authorList>
            <person name="Hu P."/>
            <person name="Tom L."/>
            <person name="Singh A."/>
            <person name="Thomas B.C."/>
            <person name="Baker B.J."/>
            <person name="Piceno Y.M."/>
            <person name="Andersen G.L."/>
            <person name="Banfield J.F."/>
        </authorList>
    </citation>
    <scope>NUCLEOTIDE SEQUENCE [LARGE SCALE GENOMIC DNA]</scope>
</reference>
<accession>A0A101HZQ7</accession>
<feature type="binding site" evidence="1">
    <location>
        <position position="100"/>
    </location>
    <ligand>
        <name>substrate</name>
    </ligand>
</feature>
<feature type="binding site" evidence="1">
    <location>
        <position position="65"/>
    </location>
    <ligand>
        <name>substrate</name>
    </ligand>
</feature>
<dbReference type="PROSITE" id="PS00175">
    <property type="entry name" value="PG_MUTASE"/>
    <property type="match status" value="1"/>
</dbReference>
<dbReference type="AlphaFoldDB" id="A0A101HZQ7"/>
<dbReference type="SMART" id="SM00855">
    <property type="entry name" value="PGAM"/>
    <property type="match status" value="1"/>
</dbReference>
<evidence type="ECO:0000256" key="1">
    <source>
        <dbReference type="PIRSR" id="PIRSR613078-2"/>
    </source>
</evidence>
<dbReference type="SUPFAM" id="SSF53254">
    <property type="entry name" value="Phosphoglycerate mutase-like"/>
    <property type="match status" value="1"/>
</dbReference>
<gene>
    <name evidence="2" type="ORF">XE03_1799</name>
</gene>
<dbReference type="InterPro" id="IPR050275">
    <property type="entry name" value="PGM_Phosphatase"/>
</dbReference>
<name>A0A101HZQ7_UNCT6</name>
<dbReference type="Gene3D" id="3.40.50.1240">
    <property type="entry name" value="Phosphoglycerate mutase-like"/>
    <property type="match status" value="1"/>
</dbReference>
<sequence>MTENNKVRTKIILVRHGECQGNREGLFRGRSDFSLNEIGVAQAQELAKEMKLYQPIKIFTSPLSRARQTAEIISQECKIEIEICEGMNNIKLGPWEGKPKQFIAQKYPEEWQIWLEEPERLIVSGMENLDQVKQRARRDLNEIIKNYSGKTVIVVSHRAVLKPLIASCIEINKPYFWRIHMDTASYSILHYEKLRGFTLVQLNQTKHLKEFISEWE</sequence>
<organism evidence="2 3">
    <name type="scientific">candidate division TA06 bacterium 34_109</name>
    <dbReference type="NCBI Taxonomy" id="1635277"/>
    <lineage>
        <taxon>Bacteria</taxon>
        <taxon>Bacteria division TA06</taxon>
    </lineage>
</organism>
<dbReference type="Proteomes" id="UP000053467">
    <property type="component" value="Unassembled WGS sequence"/>
</dbReference>